<organism evidence="2 3">
    <name type="scientific">Stegodyphus mimosarum</name>
    <name type="common">African social velvet spider</name>
    <dbReference type="NCBI Taxonomy" id="407821"/>
    <lineage>
        <taxon>Eukaryota</taxon>
        <taxon>Metazoa</taxon>
        <taxon>Ecdysozoa</taxon>
        <taxon>Arthropoda</taxon>
        <taxon>Chelicerata</taxon>
        <taxon>Arachnida</taxon>
        <taxon>Araneae</taxon>
        <taxon>Araneomorphae</taxon>
        <taxon>Entelegynae</taxon>
        <taxon>Eresoidea</taxon>
        <taxon>Eresidae</taxon>
        <taxon>Stegodyphus</taxon>
    </lineage>
</organism>
<dbReference type="Pfam" id="PF13889">
    <property type="entry name" value="Chromosome_seg"/>
    <property type="match status" value="1"/>
</dbReference>
<dbReference type="OrthoDB" id="8625101at2759"/>
<dbReference type="OMA" id="IIHIRFA"/>
<evidence type="ECO:0000259" key="1">
    <source>
        <dbReference type="Pfam" id="PF13889"/>
    </source>
</evidence>
<gene>
    <name evidence="2" type="ORF">X975_02442</name>
</gene>
<accession>A0A087TPI1</accession>
<feature type="non-terminal residue" evidence="2">
    <location>
        <position position="96"/>
    </location>
</feature>
<reference evidence="2 3" key="1">
    <citation type="submission" date="2013-11" db="EMBL/GenBank/DDBJ databases">
        <title>Genome sequencing of Stegodyphus mimosarum.</title>
        <authorList>
            <person name="Bechsgaard J."/>
        </authorList>
    </citation>
    <scope>NUCLEOTIDE SEQUENCE [LARGE SCALE GENOMIC DNA]</scope>
</reference>
<keyword evidence="3" id="KW-1185">Reference proteome</keyword>
<feature type="domain" description="Atos-like C-terminal" evidence="1">
    <location>
        <begin position="40"/>
        <end position="96"/>
    </location>
</feature>
<dbReference type="Proteomes" id="UP000054359">
    <property type="component" value="Unassembled WGS sequence"/>
</dbReference>
<dbReference type="InterPro" id="IPR033473">
    <property type="entry name" value="Atos-like_C"/>
</dbReference>
<dbReference type="AlphaFoldDB" id="A0A087TPI1"/>
<dbReference type="InterPro" id="IPR051506">
    <property type="entry name" value="ATOS_Transcription_Regulators"/>
</dbReference>
<dbReference type="PANTHER" id="PTHR13199">
    <property type="entry name" value="GH03947P"/>
    <property type="match status" value="1"/>
</dbReference>
<name>A0A087TPI1_STEMI</name>
<evidence type="ECO:0000313" key="3">
    <source>
        <dbReference type="Proteomes" id="UP000054359"/>
    </source>
</evidence>
<dbReference type="PANTHER" id="PTHR13199:SF11">
    <property type="entry name" value="PROTEIN ATOSSA"/>
    <property type="match status" value="1"/>
</dbReference>
<dbReference type="EMBL" id="KK116184">
    <property type="protein sequence ID" value="KFM67020.1"/>
    <property type="molecule type" value="Genomic_DNA"/>
</dbReference>
<sequence>MFVLNYDLSNMPPLCHTFMRQKIYYMPVGSSEKDPSSQKWLRFIIHIRFASTRTGKIYLHNDFKIVVLNKSNDDAASDLSQEPRELRSFISVPTNP</sequence>
<proteinExistence type="predicted"/>
<protein>
    <submittedName>
        <fullName evidence="2">Protein FAM214A</fullName>
    </submittedName>
</protein>
<evidence type="ECO:0000313" key="2">
    <source>
        <dbReference type="EMBL" id="KFM67020.1"/>
    </source>
</evidence>